<dbReference type="PANTHER" id="PTHR47235:SF1">
    <property type="entry name" value="BLR6548 PROTEIN"/>
    <property type="match status" value="1"/>
</dbReference>
<dbReference type="OrthoDB" id="5573616at2759"/>
<dbReference type="GeneID" id="14912481"/>
<evidence type="ECO:0000313" key="5">
    <source>
        <dbReference type="EMBL" id="ELR12000.1"/>
    </source>
</evidence>
<dbReference type="VEuPathDB" id="AmoebaDB:ACA1_344900"/>
<feature type="transmembrane region" description="Helical" evidence="2">
    <location>
        <begin position="974"/>
        <end position="1005"/>
    </location>
</feature>
<keyword evidence="2" id="KW-0472">Membrane</keyword>
<keyword evidence="6" id="KW-1185">Reference proteome</keyword>
<keyword evidence="1 3" id="KW-0732">Signal</keyword>
<keyword evidence="2" id="KW-0812">Transmembrane</keyword>
<feature type="chain" id="PRO_5003990049" evidence="3">
    <location>
        <begin position="27"/>
        <end position="1028"/>
    </location>
</feature>
<dbReference type="Pfam" id="PF13458">
    <property type="entry name" value="Peripla_BP_6"/>
    <property type="match status" value="2"/>
</dbReference>
<keyword evidence="2" id="KW-1133">Transmembrane helix</keyword>
<dbReference type="InterPro" id="IPR028081">
    <property type="entry name" value="Leu-bd"/>
</dbReference>
<evidence type="ECO:0000256" key="1">
    <source>
        <dbReference type="ARBA" id="ARBA00022729"/>
    </source>
</evidence>
<name>L8GFZ1_ACACF</name>
<feature type="domain" description="Leucine-binding protein" evidence="4">
    <location>
        <begin position="463"/>
        <end position="680"/>
    </location>
</feature>
<evidence type="ECO:0000256" key="3">
    <source>
        <dbReference type="SAM" id="SignalP"/>
    </source>
</evidence>
<feature type="signal peptide" evidence="3">
    <location>
        <begin position="1"/>
        <end position="26"/>
    </location>
</feature>
<reference evidence="5 6" key="1">
    <citation type="journal article" date="2013" name="Genome Biol.">
        <title>Genome of Acanthamoeba castellanii highlights extensive lateral gene transfer and early evolution of tyrosine kinase signaling.</title>
        <authorList>
            <person name="Clarke M."/>
            <person name="Lohan A.J."/>
            <person name="Liu B."/>
            <person name="Lagkouvardos I."/>
            <person name="Roy S."/>
            <person name="Zafar N."/>
            <person name="Bertelli C."/>
            <person name="Schilde C."/>
            <person name="Kianianmomeni A."/>
            <person name="Burglin T.R."/>
            <person name="Frech C."/>
            <person name="Turcotte B."/>
            <person name="Kopec K.O."/>
            <person name="Synnott J.M."/>
            <person name="Choo C."/>
            <person name="Paponov I."/>
            <person name="Finkler A."/>
            <person name="Soon Heng Tan C."/>
            <person name="Hutchins A.P."/>
            <person name="Weinmeier T."/>
            <person name="Rattei T."/>
            <person name="Chu J.S."/>
            <person name="Gimenez G."/>
            <person name="Irimia M."/>
            <person name="Rigden D.J."/>
            <person name="Fitzpatrick D.A."/>
            <person name="Lorenzo-Morales J."/>
            <person name="Bateman A."/>
            <person name="Chiu C.H."/>
            <person name="Tang P."/>
            <person name="Hegemann P."/>
            <person name="Fromm H."/>
            <person name="Raoult D."/>
            <person name="Greub G."/>
            <person name="Miranda-Saavedra D."/>
            <person name="Chen N."/>
            <person name="Nash P."/>
            <person name="Ginger M.L."/>
            <person name="Horn M."/>
            <person name="Schaap P."/>
            <person name="Caler L."/>
            <person name="Loftus B."/>
        </authorList>
    </citation>
    <scope>NUCLEOTIDE SEQUENCE [LARGE SCALE GENOMIC DNA]</scope>
    <source>
        <strain evidence="5 6">Neff</strain>
    </source>
</reference>
<feature type="domain" description="Leucine-binding protein" evidence="4">
    <location>
        <begin position="45"/>
        <end position="244"/>
    </location>
</feature>
<dbReference type="Proteomes" id="UP000011083">
    <property type="component" value="Unassembled WGS sequence"/>
</dbReference>
<protein>
    <submittedName>
        <fullName evidence="5">ABC-type branched-chain amino acid transport system, periplasmic component protein</fullName>
    </submittedName>
</protein>
<gene>
    <name evidence="5" type="ORF">ACA1_344900</name>
</gene>
<dbReference type="InterPro" id="IPR028082">
    <property type="entry name" value="Peripla_BP_I"/>
</dbReference>
<dbReference type="EMBL" id="KB008142">
    <property type="protein sequence ID" value="ELR12000.1"/>
    <property type="molecule type" value="Genomic_DNA"/>
</dbReference>
<sequence>MMRSTSFVGVVVVGILLALGAHEACCASNSTIVFGMSAPRNTATHPAAHLAVQFASGINLAFKEVNEKYGGVNGHQLVLLVQEDNNTLANTMANVANMIDNLSVFAIAGVIGAEQSQGAAYVCAQKNTPLIGPYAGNYNLYAPFNRLFVNVRASYADEVNTMLSFLSTELQLTKVAAFYQNESIALFGFSNLTLAFNLFGLQGVYDKNAAVSAQTIGPAVQDVYANGTAQPEGIVCFGSFAQIVMFISMWRNLSSTSGCLQCRDTYFVVGPELFSGFLQLQGITPTRPDGALALYVTQVVPFPDPAQAKPKIVAEYISTKDASSESNTTASFTELEGYLVGRVIVDTLFRLRSRDSTTWGTSPNFDTSTAAARAVLRQLFLETIYDVTNTLNIAGYPSLSGWSVYMTALAGNYTYVPVADGDFSFPEVCGSQTSDVARPLIFGQSADFSSSTIPTTRNTQHAVLTLVTGDKAVVAHRVRAGILAAFAGRNARQNGYNGRKLRLISTDDQGNSARAAANVNTLVNENAVFGIMGSVGDSTVTAVTDLVTSLQVPMVGPISGSPDLREPWRENVVNIRASVVDETKLLVNHMVTGLGMVRAMALWSDDATGANGLKALSDSLRVFGANVVANASYNPATGNVAQAFAWLDAASNSLGLAPQAIFLYGTQNPVAQFIVQAHSRWPSAAFFATSSASADGLSQTVLELGDTEPMGHQPSPGRAVLDLLPATSNPTGQQFLDAIYSRELVAFQGLRLGPFGNTVCTRNTMACKCNQGLHTTWTTKMNATYGWENLPNNTLEWTTCTSTSTCGDGVCHEGSGETAASCPQDCSPCGPYPSASHQAKLEVGGAALIVTGDLRMQASSSLHVNATSRDSYGSITALGCGAVSGTLELNIYFPIDAPITFTLISASNGPCSSHISTAQTGGEKRGPTLAFREVQINYRRQEAGQCDPESETRSTSTSYAVLVTPSTSCGDDTAALIAGLTAGLVGGAVVVVVLVVVGAVAWTWWVRRRRINVRDSVNFSITDPNDGL</sequence>
<proteinExistence type="predicted"/>
<dbReference type="Gene3D" id="3.40.50.2300">
    <property type="match status" value="4"/>
</dbReference>
<evidence type="ECO:0000256" key="2">
    <source>
        <dbReference type="SAM" id="Phobius"/>
    </source>
</evidence>
<dbReference type="SUPFAM" id="SSF53822">
    <property type="entry name" value="Periplasmic binding protein-like I"/>
    <property type="match status" value="2"/>
</dbReference>
<organism evidence="5 6">
    <name type="scientific">Acanthamoeba castellanii (strain ATCC 30010 / Neff)</name>
    <dbReference type="NCBI Taxonomy" id="1257118"/>
    <lineage>
        <taxon>Eukaryota</taxon>
        <taxon>Amoebozoa</taxon>
        <taxon>Discosea</taxon>
        <taxon>Longamoebia</taxon>
        <taxon>Centramoebida</taxon>
        <taxon>Acanthamoebidae</taxon>
        <taxon>Acanthamoeba</taxon>
    </lineage>
</organism>
<dbReference type="KEGG" id="acan:ACA1_344900"/>
<dbReference type="AlphaFoldDB" id="L8GFZ1"/>
<evidence type="ECO:0000259" key="4">
    <source>
        <dbReference type="Pfam" id="PF13458"/>
    </source>
</evidence>
<dbReference type="PANTHER" id="PTHR47235">
    <property type="entry name" value="BLR6548 PROTEIN"/>
    <property type="match status" value="1"/>
</dbReference>
<evidence type="ECO:0000313" key="6">
    <source>
        <dbReference type="Proteomes" id="UP000011083"/>
    </source>
</evidence>
<dbReference type="RefSeq" id="XP_004334013.1">
    <property type="nucleotide sequence ID" value="XM_004333965.1"/>
</dbReference>
<accession>L8GFZ1</accession>